<evidence type="ECO:0000313" key="9">
    <source>
        <dbReference type="Proteomes" id="UP000295217"/>
    </source>
</evidence>
<accession>A0A4R5A489</accession>
<keyword evidence="4" id="KW-0804">Transcription</keyword>
<keyword evidence="3" id="KW-0238">DNA-binding</keyword>
<proteinExistence type="predicted"/>
<dbReference type="OrthoDB" id="9799825at2"/>
<dbReference type="Gene3D" id="1.20.140.160">
    <property type="match status" value="1"/>
</dbReference>
<dbReference type="InterPro" id="IPR007630">
    <property type="entry name" value="RNA_pol_sigma70_r4"/>
</dbReference>
<dbReference type="NCBIfam" id="TIGR02937">
    <property type="entry name" value="sigma70-ECF"/>
    <property type="match status" value="1"/>
</dbReference>
<dbReference type="PRINTS" id="PR00046">
    <property type="entry name" value="SIGMA70FCT"/>
</dbReference>
<evidence type="ECO:0000259" key="7">
    <source>
        <dbReference type="Pfam" id="PF04545"/>
    </source>
</evidence>
<dbReference type="GO" id="GO:0003677">
    <property type="term" value="F:DNA binding"/>
    <property type="evidence" value="ECO:0007669"/>
    <property type="project" value="UniProtKB-KW"/>
</dbReference>
<feature type="domain" description="RNA polymerase sigma-70 region 2" evidence="6">
    <location>
        <begin position="40"/>
        <end position="104"/>
    </location>
</feature>
<evidence type="ECO:0000256" key="1">
    <source>
        <dbReference type="ARBA" id="ARBA00023015"/>
    </source>
</evidence>
<dbReference type="Proteomes" id="UP000295217">
    <property type="component" value="Unassembled WGS sequence"/>
</dbReference>
<sequence length="299" mass="33135">MDHRSTAAREHDEHTNDLLRAAARAQGPERQRLLDEVVLDNLGLADAISRRYAGRGVELDELNQVACLGLVAAARRFDPARGSDFVSFAVPTILGEVKRYFRDHLWSLRPPRRIQEMHSAMTVATEELSQARGATPTAADLAHELGTELDDVWEAERAAECFSTISIDQRQHDAHEEGPALHEALGMPEAGYDAAEATVVLAAACRALPARDARILYLRFFRGWTQQEIGNDIGVTQMQVSRLLLRILRRLRQEIGSIDSEPGTGPRLSSQRHGYPPDHVRDGTAATGAERRRSRAAAR</sequence>
<protein>
    <submittedName>
        <fullName evidence="8">Sigma-70 family RNA polymerase sigma factor</fullName>
    </submittedName>
</protein>
<name>A0A4R5A489_9ACTN</name>
<dbReference type="PANTHER" id="PTHR30385">
    <property type="entry name" value="SIGMA FACTOR F FLAGELLAR"/>
    <property type="match status" value="1"/>
</dbReference>
<evidence type="ECO:0000256" key="5">
    <source>
        <dbReference type="SAM" id="MobiDB-lite"/>
    </source>
</evidence>
<evidence type="ECO:0000256" key="3">
    <source>
        <dbReference type="ARBA" id="ARBA00023125"/>
    </source>
</evidence>
<evidence type="ECO:0000256" key="4">
    <source>
        <dbReference type="ARBA" id="ARBA00023163"/>
    </source>
</evidence>
<dbReference type="Gene3D" id="1.20.120.1810">
    <property type="match status" value="1"/>
</dbReference>
<organism evidence="8 9">
    <name type="scientific">Jiangella aurantiaca</name>
    <dbReference type="NCBI Taxonomy" id="2530373"/>
    <lineage>
        <taxon>Bacteria</taxon>
        <taxon>Bacillati</taxon>
        <taxon>Actinomycetota</taxon>
        <taxon>Actinomycetes</taxon>
        <taxon>Jiangellales</taxon>
        <taxon>Jiangellaceae</taxon>
        <taxon>Jiangella</taxon>
    </lineage>
</organism>
<keyword evidence="9" id="KW-1185">Reference proteome</keyword>
<dbReference type="InterPro" id="IPR013325">
    <property type="entry name" value="RNA_pol_sigma_r2"/>
</dbReference>
<dbReference type="EMBL" id="SMLB01000051">
    <property type="protein sequence ID" value="TDD65494.1"/>
    <property type="molecule type" value="Genomic_DNA"/>
</dbReference>
<dbReference type="InterPro" id="IPR000943">
    <property type="entry name" value="RNA_pol_sigma70"/>
</dbReference>
<evidence type="ECO:0000256" key="2">
    <source>
        <dbReference type="ARBA" id="ARBA00023082"/>
    </source>
</evidence>
<dbReference type="InterPro" id="IPR013324">
    <property type="entry name" value="RNA_pol_sigma_r3/r4-like"/>
</dbReference>
<dbReference type="SUPFAM" id="SSF88946">
    <property type="entry name" value="Sigma2 domain of RNA polymerase sigma factors"/>
    <property type="match status" value="1"/>
</dbReference>
<dbReference type="Pfam" id="PF04542">
    <property type="entry name" value="Sigma70_r2"/>
    <property type="match status" value="1"/>
</dbReference>
<feature type="region of interest" description="Disordered" evidence="5">
    <location>
        <begin position="257"/>
        <end position="299"/>
    </location>
</feature>
<dbReference type="InterPro" id="IPR007627">
    <property type="entry name" value="RNA_pol_sigma70_r2"/>
</dbReference>
<evidence type="ECO:0000259" key="6">
    <source>
        <dbReference type="Pfam" id="PF04542"/>
    </source>
</evidence>
<evidence type="ECO:0000313" key="8">
    <source>
        <dbReference type="EMBL" id="TDD65494.1"/>
    </source>
</evidence>
<dbReference type="SUPFAM" id="SSF88659">
    <property type="entry name" value="Sigma3 and sigma4 domains of RNA polymerase sigma factors"/>
    <property type="match status" value="2"/>
</dbReference>
<dbReference type="AlphaFoldDB" id="A0A4R5A489"/>
<comment type="caution">
    <text evidence="8">The sequence shown here is derived from an EMBL/GenBank/DDBJ whole genome shotgun (WGS) entry which is preliminary data.</text>
</comment>
<gene>
    <name evidence="8" type="ORF">E1262_25060</name>
</gene>
<dbReference type="GO" id="GO:0006352">
    <property type="term" value="P:DNA-templated transcription initiation"/>
    <property type="evidence" value="ECO:0007669"/>
    <property type="project" value="InterPro"/>
</dbReference>
<dbReference type="InterPro" id="IPR014284">
    <property type="entry name" value="RNA_pol_sigma-70_dom"/>
</dbReference>
<dbReference type="GO" id="GO:0016987">
    <property type="term" value="F:sigma factor activity"/>
    <property type="evidence" value="ECO:0007669"/>
    <property type="project" value="UniProtKB-KW"/>
</dbReference>
<keyword evidence="2" id="KW-0731">Sigma factor</keyword>
<feature type="domain" description="RNA polymerase sigma-70 region 4" evidence="7">
    <location>
        <begin position="207"/>
        <end position="253"/>
    </location>
</feature>
<dbReference type="Pfam" id="PF04545">
    <property type="entry name" value="Sigma70_r4"/>
    <property type="match status" value="1"/>
</dbReference>
<reference evidence="8 9" key="1">
    <citation type="submission" date="2019-02" db="EMBL/GenBank/DDBJ databases">
        <title>Draft genome sequences of novel Actinobacteria.</title>
        <authorList>
            <person name="Sahin N."/>
            <person name="Ay H."/>
            <person name="Saygin H."/>
        </authorList>
    </citation>
    <scope>NUCLEOTIDE SEQUENCE [LARGE SCALE GENOMIC DNA]</scope>
    <source>
        <strain evidence="8 9">8K307</strain>
    </source>
</reference>
<dbReference type="PANTHER" id="PTHR30385:SF4">
    <property type="entry name" value="RNA POLYMERASE SIGMA-E FACTOR"/>
    <property type="match status" value="1"/>
</dbReference>
<keyword evidence="1" id="KW-0805">Transcription regulation</keyword>